<dbReference type="RefSeq" id="WP_284245312.1">
    <property type="nucleotide sequence ID" value="NZ_BSPJ01000011.1"/>
</dbReference>
<sequence>MTSSADERGKPTSRPGDTSGKPASATPSAAPAKPGAAGSSTMPSSATPKPSEAPKAAEPAKPGAAGGTVAAGAKPAETTPSASASDPSKSGSAEPAKSPATGVEPAKPGSGGAGASAQNAIPNPSTTSASATGRDSSTKPASSGPNTVWSTSSSKSGPASATPSATPKSSSADPVKSSGTAASPTQPVKSAATGSSAIPPASPAPSSGMAKPEAPAKSGATGSSAIGADATKDGVKPSSGAGAASSGGAATGATRVKPEDALTDGPILDLKANRGADPAGSKGPGKDTGGAKPTASAAPGIAAARSGPGFGALAASGLIGGVVGALLLFLLAQSGLLALKGQAARLDALDKRIAALAPGDAVAALDKRVAANEAALKPLPEAVTKAQAAASSAGEKADQALQKTGGAPAAPTAEGSAPAPAPPTDLVARLDALDQRVSALQEEPAREQGSEAKLGATQNGDETVRLADLDVRLKALETKGQAQGAPAVPEEDLAPKLAAMQGDVETRAKANEAADKALGQRLDQLQQSLDGRVAAATEAVQQVTQASRQTAEASKTQAEEAAKAVDRRLQEQAERIAALDKSVDASAKAATVQATLRVVAANRISDALVTGAPFADALGSLRGNDAGDGAGLQPLAAFADTGAPTAAALADEFRPIADKIAAARRSARAASLASSGSIGDRLMSMAESVVQVKRVAPGGTSVGGAASAAPTADDEPEAKVQEALDHGRLGDAAKAFAALPEDIRAQAKDFGARLKSAADARAAAQSLQAEAFKALSAPAGGR</sequence>
<reference evidence="4 5" key="1">
    <citation type="submission" date="2019-07" db="EMBL/GenBank/DDBJ databases">
        <title>Whole genome shotgun sequence of Methylobacterium haplocladii NBRC 107714.</title>
        <authorList>
            <person name="Hosoyama A."/>
            <person name="Uohara A."/>
            <person name="Ohji S."/>
            <person name="Ichikawa N."/>
        </authorList>
    </citation>
    <scope>NUCLEOTIDE SEQUENCE [LARGE SCALE GENOMIC DNA]</scope>
    <source>
        <strain evidence="4 5">NBRC 107714</strain>
    </source>
</reference>
<feature type="region of interest" description="Disordered" evidence="2">
    <location>
        <begin position="1"/>
        <end position="299"/>
    </location>
</feature>
<comment type="caution">
    <text evidence="4">The sequence shown here is derived from an EMBL/GenBank/DDBJ whole genome shotgun (WGS) entry which is preliminary data.</text>
</comment>
<evidence type="ECO:0008006" key="6">
    <source>
        <dbReference type="Google" id="ProtNLM"/>
    </source>
</evidence>
<name>A0A512IUJ1_9HYPH</name>
<gene>
    <name evidence="4" type="ORF">MHA02_37590</name>
</gene>
<accession>A0A512IUJ1</accession>
<keyword evidence="1" id="KW-0175">Coiled coil</keyword>
<feature type="compositionally biased region" description="Low complexity" evidence="2">
    <location>
        <begin position="238"/>
        <end position="254"/>
    </location>
</feature>
<dbReference type="AlphaFoldDB" id="A0A512IUJ1"/>
<feature type="transmembrane region" description="Helical" evidence="3">
    <location>
        <begin position="310"/>
        <end position="332"/>
    </location>
</feature>
<dbReference type="EMBL" id="BJZT01000042">
    <property type="protein sequence ID" value="GEP01372.1"/>
    <property type="molecule type" value="Genomic_DNA"/>
</dbReference>
<proteinExistence type="predicted"/>
<protein>
    <recommendedName>
        <fullName evidence="6">Translation initiation factor 2</fullName>
    </recommendedName>
</protein>
<feature type="compositionally biased region" description="Low complexity" evidence="2">
    <location>
        <begin position="150"/>
        <end position="172"/>
    </location>
</feature>
<keyword evidence="3" id="KW-0472">Membrane</keyword>
<evidence type="ECO:0000313" key="4">
    <source>
        <dbReference type="EMBL" id="GEP01372.1"/>
    </source>
</evidence>
<feature type="region of interest" description="Disordered" evidence="2">
    <location>
        <begin position="387"/>
        <end position="424"/>
    </location>
</feature>
<keyword evidence="5" id="KW-1185">Reference proteome</keyword>
<evidence type="ECO:0000256" key="1">
    <source>
        <dbReference type="SAM" id="Coils"/>
    </source>
</evidence>
<keyword evidence="3" id="KW-0812">Transmembrane</keyword>
<feature type="compositionally biased region" description="Basic and acidic residues" evidence="2">
    <location>
        <begin position="1"/>
        <end position="10"/>
    </location>
</feature>
<feature type="compositionally biased region" description="Low complexity" evidence="2">
    <location>
        <begin position="190"/>
        <end position="212"/>
    </location>
</feature>
<feature type="coiled-coil region" evidence="1">
    <location>
        <begin position="548"/>
        <end position="575"/>
    </location>
</feature>
<feature type="compositionally biased region" description="Low complexity" evidence="2">
    <location>
        <begin position="18"/>
        <end position="94"/>
    </location>
</feature>
<keyword evidence="3" id="KW-1133">Transmembrane helix</keyword>
<dbReference type="Proteomes" id="UP000321258">
    <property type="component" value="Unassembled WGS sequence"/>
</dbReference>
<organism evidence="4 5">
    <name type="scientific">Methylobacterium haplocladii</name>
    <dbReference type="NCBI Taxonomy" id="1176176"/>
    <lineage>
        <taxon>Bacteria</taxon>
        <taxon>Pseudomonadati</taxon>
        <taxon>Pseudomonadota</taxon>
        <taxon>Alphaproteobacteria</taxon>
        <taxon>Hyphomicrobiales</taxon>
        <taxon>Methylobacteriaceae</taxon>
        <taxon>Methylobacterium</taxon>
    </lineage>
</organism>
<feature type="compositionally biased region" description="Polar residues" evidence="2">
    <location>
        <begin position="177"/>
        <end position="188"/>
    </location>
</feature>
<feature type="compositionally biased region" description="Polar residues" evidence="2">
    <location>
        <begin position="118"/>
        <end position="149"/>
    </location>
</feature>
<evidence type="ECO:0000256" key="3">
    <source>
        <dbReference type="SAM" id="Phobius"/>
    </source>
</evidence>
<feature type="region of interest" description="Disordered" evidence="2">
    <location>
        <begin position="440"/>
        <end position="461"/>
    </location>
</feature>
<dbReference type="Gene3D" id="1.20.5.340">
    <property type="match status" value="1"/>
</dbReference>
<evidence type="ECO:0000313" key="5">
    <source>
        <dbReference type="Proteomes" id="UP000321258"/>
    </source>
</evidence>
<evidence type="ECO:0000256" key="2">
    <source>
        <dbReference type="SAM" id="MobiDB-lite"/>
    </source>
</evidence>
<feature type="compositionally biased region" description="Low complexity" evidence="2">
    <location>
        <begin position="404"/>
        <end position="418"/>
    </location>
</feature>